<evidence type="ECO:0000313" key="3">
    <source>
        <dbReference type="Proteomes" id="UP000234661"/>
    </source>
</evidence>
<organism evidence="1 3">
    <name type="scientific">Klebsiella michiganensis</name>
    <dbReference type="NCBI Taxonomy" id="1134687"/>
    <lineage>
        <taxon>Bacteria</taxon>
        <taxon>Pseudomonadati</taxon>
        <taxon>Pseudomonadota</taxon>
        <taxon>Gammaproteobacteria</taxon>
        <taxon>Enterobacterales</taxon>
        <taxon>Enterobacteriaceae</taxon>
        <taxon>Klebsiella/Raoultella group</taxon>
        <taxon>Klebsiella</taxon>
    </lineage>
</organism>
<evidence type="ECO:0000313" key="1">
    <source>
        <dbReference type="EMBL" id="PLM60558.1"/>
    </source>
</evidence>
<dbReference type="EMBL" id="PIET01000529">
    <property type="protein sequence ID" value="PLM60558.1"/>
    <property type="molecule type" value="Genomic_DNA"/>
</dbReference>
<reference evidence="3 4" key="1">
    <citation type="submission" date="2017-11" db="EMBL/GenBank/DDBJ databases">
        <authorList>
            <person name="Han C.G."/>
        </authorList>
    </citation>
    <scope>NUCLEOTIDE SEQUENCE [LARGE SCALE GENOMIC DNA]</scope>
    <source>
        <strain evidence="2 4">A10</strain>
        <strain evidence="1 3">A2</strain>
    </source>
</reference>
<gene>
    <name evidence="1" type="ORF">CWM85_17355</name>
    <name evidence="2" type="ORF">CWN49_36215</name>
</gene>
<dbReference type="Proteomes" id="UP000234667">
    <property type="component" value="Unassembled WGS sequence"/>
</dbReference>
<accession>A0A2J4ZC67</accession>
<evidence type="ECO:0000313" key="2">
    <source>
        <dbReference type="EMBL" id="PLO55284.1"/>
    </source>
</evidence>
<dbReference type="EMBL" id="PIDR01002145">
    <property type="protein sequence ID" value="PLO55284.1"/>
    <property type="molecule type" value="Genomic_DNA"/>
</dbReference>
<name>A0A2J4ZC67_9ENTR</name>
<proteinExistence type="predicted"/>
<protein>
    <submittedName>
        <fullName evidence="1">Uncharacterized protein</fullName>
    </submittedName>
</protein>
<reference evidence="3 4" key="2">
    <citation type="submission" date="2018-01" db="EMBL/GenBank/DDBJ databases">
        <title>Genomic study of Klebsiella pneumoniae.</title>
        <authorList>
            <person name="Yang Y."/>
            <person name="Bicalho R."/>
        </authorList>
    </citation>
    <scope>NUCLEOTIDE SEQUENCE [LARGE SCALE GENOMIC DNA]</scope>
    <source>
        <strain evidence="2 4">A10</strain>
        <strain evidence="1 3">A2</strain>
    </source>
</reference>
<dbReference type="Proteomes" id="UP000234661">
    <property type="component" value="Unassembled WGS sequence"/>
</dbReference>
<comment type="caution">
    <text evidence="1">The sequence shown here is derived from an EMBL/GenBank/DDBJ whole genome shotgun (WGS) entry which is preliminary data.</text>
</comment>
<dbReference type="AlphaFoldDB" id="A0A2J4ZC67"/>
<sequence>MTRIAIDNHWQCHSSSLLALFCDKGNAVKRHRRGLAQDSVMTCTIERRYRATPCQSICLILAQSGGSHAVAQKVASRGGL</sequence>
<evidence type="ECO:0000313" key="4">
    <source>
        <dbReference type="Proteomes" id="UP000234667"/>
    </source>
</evidence>